<comment type="caution">
    <text evidence="2">The sequence shown here is derived from an EMBL/GenBank/DDBJ whole genome shotgun (WGS) entry which is preliminary data.</text>
</comment>
<dbReference type="AlphaFoldDB" id="A0A6G0WXE1"/>
<name>A0A6G0WXE1_9STRA</name>
<reference evidence="2 3" key="1">
    <citation type="submission" date="2019-07" db="EMBL/GenBank/DDBJ databases">
        <title>Genomics analysis of Aphanomyces spp. identifies a new class of oomycete effector associated with host adaptation.</title>
        <authorList>
            <person name="Gaulin E."/>
        </authorList>
    </citation>
    <scope>NUCLEOTIDE SEQUENCE [LARGE SCALE GENOMIC DNA]</scope>
    <source>
        <strain evidence="2 3">ATCC 201684</strain>
    </source>
</reference>
<feature type="region of interest" description="Disordered" evidence="1">
    <location>
        <begin position="1"/>
        <end position="30"/>
    </location>
</feature>
<gene>
    <name evidence="2" type="ORF">Ae201684_010649</name>
</gene>
<keyword evidence="3" id="KW-1185">Reference proteome</keyword>
<evidence type="ECO:0000313" key="3">
    <source>
        <dbReference type="Proteomes" id="UP000481153"/>
    </source>
</evidence>
<sequence>MQLHRSNTIELDRTNPAMERAADKDTPTDSPTHVEALIAMEVPLRPTRVHFSTATTYLFNPAYGGSALPKETGPPIGMAITHFDVVEQDLKHTTDVSSWQRTQVQPPRAY</sequence>
<dbReference type="EMBL" id="VJMJ01000136">
    <property type="protein sequence ID" value="KAF0732203.1"/>
    <property type="molecule type" value="Genomic_DNA"/>
</dbReference>
<dbReference type="Proteomes" id="UP000481153">
    <property type="component" value="Unassembled WGS sequence"/>
</dbReference>
<dbReference type="VEuPathDB" id="FungiDB:AeMF1_008131"/>
<proteinExistence type="predicted"/>
<evidence type="ECO:0000313" key="2">
    <source>
        <dbReference type="EMBL" id="KAF0732203.1"/>
    </source>
</evidence>
<evidence type="ECO:0000256" key="1">
    <source>
        <dbReference type="SAM" id="MobiDB-lite"/>
    </source>
</evidence>
<organism evidence="2 3">
    <name type="scientific">Aphanomyces euteiches</name>
    <dbReference type="NCBI Taxonomy" id="100861"/>
    <lineage>
        <taxon>Eukaryota</taxon>
        <taxon>Sar</taxon>
        <taxon>Stramenopiles</taxon>
        <taxon>Oomycota</taxon>
        <taxon>Saprolegniomycetes</taxon>
        <taxon>Saprolegniales</taxon>
        <taxon>Verrucalvaceae</taxon>
        <taxon>Aphanomyces</taxon>
    </lineage>
</organism>
<protein>
    <submittedName>
        <fullName evidence="2">Uncharacterized protein</fullName>
    </submittedName>
</protein>
<accession>A0A6G0WXE1</accession>